<proteinExistence type="inferred from homology"/>
<dbReference type="Proteomes" id="UP000247702">
    <property type="component" value="Unassembled WGS sequence"/>
</dbReference>
<evidence type="ECO:0000256" key="6">
    <source>
        <dbReference type="ARBA" id="ARBA00022989"/>
    </source>
</evidence>
<comment type="similarity">
    <text evidence="2">Belongs to the membrane magnesium transporter (TC 1.A.67) family.</text>
</comment>
<keyword evidence="5" id="KW-0256">Endoplasmic reticulum</keyword>
<evidence type="ECO:0000313" key="9">
    <source>
        <dbReference type="EMBL" id="GBC03308.1"/>
    </source>
</evidence>
<evidence type="ECO:0000256" key="8">
    <source>
        <dbReference type="SAM" id="Phobius"/>
    </source>
</evidence>
<gene>
    <name evidence="10" type="ORF">RCL2_001657700</name>
    <name evidence="9" type="ORF">RclHR1_05060011</name>
</gene>
<comment type="subunit">
    <text evidence="3">Component of the ER membrane protein complex (EMC).</text>
</comment>
<evidence type="ECO:0000313" key="10">
    <source>
        <dbReference type="EMBL" id="GES89689.1"/>
    </source>
</evidence>
<dbReference type="AlphaFoldDB" id="A0A2Z6RK93"/>
<evidence type="ECO:0000313" key="11">
    <source>
        <dbReference type="Proteomes" id="UP000247702"/>
    </source>
</evidence>
<dbReference type="GO" id="GO:0005886">
    <property type="term" value="C:plasma membrane"/>
    <property type="evidence" value="ECO:0007669"/>
    <property type="project" value="TreeGrafter"/>
</dbReference>
<keyword evidence="7 8" id="KW-0472">Membrane</keyword>
<protein>
    <submittedName>
        <fullName evidence="10">Membrane magnesium transporter 1-like</fullName>
    </submittedName>
</protein>
<feature type="transmembrane region" description="Helical" evidence="8">
    <location>
        <begin position="46"/>
        <end position="68"/>
    </location>
</feature>
<dbReference type="EMBL" id="BEXD01003878">
    <property type="protein sequence ID" value="GBC03308.1"/>
    <property type="molecule type" value="Genomic_DNA"/>
</dbReference>
<dbReference type="PANTHER" id="PTHR21181">
    <property type="match status" value="1"/>
</dbReference>
<dbReference type="STRING" id="94130.A0A2Z6RK93"/>
<accession>A0A2Z6RK93</accession>
<dbReference type="Pfam" id="PF10270">
    <property type="entry name" value="MMgT"/>
    <property type="match status" value="1"/>
</dbReference>
<evidence type="ECO:0000256" key="4">
    <source>
        <dbReference type="ARBA" id="ARBA00022692"/>
    </source>
</evidence>
<reference evidence="10" key="2">
    <citation type="submission" date="2019-10" db="EMBL/GenBank/DDBJ databases">
        <title>Conservation and host-specific expression of non-tandemly repeated heterogenous ribosome RNA gene in arbuscular mycorrhizal fungi.</title>
        <authorList>
            <person name="Maeda T."/>
            <person name="Kobayashi Y."/>
            <person name="Nakagawa T."/>
            <person name="Ezawa T."/>
            <person name="Yamaguchi K."/>
            <person name="Bino T."/>
            <person name="Nishimoto Y."/>
            <person name="Shigenobu S."/>
            <person name="Kawaguchi M."/>
        </authorList>
    </citation>
    <scope>NUCLEOTIDE SEQUENCE</scope>
    <source>
        <strain evidence="10">HR1</strain>
    </source>
</reference>
<evidence type="ECO:0000256" key="7">
    <source>
        <dbReference type="ARBA" id="ARBA00023136"/>
    </source>
</evidence>
<comment type="subcellular location">
    <subcellularLocation>
        <location evidence="1">Endoplasmic reticulum membrane</location>
        <topology evidence="1">Multi-pass membrane protein</topology>
    </subcellularLocation>
</comment>
<dbReference type="OrthoDB" id="44756at2759"/>
<evidence type="ECO:0000256" key="5">
    <source>
        <dbReference type="ARBA" id="ARBA00022824"/>
    </source>
</evidence>
<dbReference type="Proteomes" id="UP000615446">
    <property type="component" value="Unassembled WGS sequence"/>
</dbReference>
<keyword evidence="11" id="KW-1185">Reference proteome</keyword>
<feature type="transmembrane region" description="Helical" evidence="8">
    <location>
        <begin position="9"/>
        <end position="26"/>
    </location>
</feature>
<keyword evidence="4 8" id="KW-0812">Transmembrane</keyword>
<evidence type="ECO:0000256" key="3">
    <source>
        <dbReference type="ARBA" id="ARBA00011276"/>
    </source>
</evidence>
<dbReference type="EMBL" id="BLAL01000191">
    <property type="protein sequence ID" value="GES89689.1"/>
    <property type="molecule type" value="Genomic_DNA"/>
</dbReference>
<dbReference type="GO" id="GO:0072546">
    <property type="term" value="C:EMC complex"/>
    <property type="evidence" value="ECO:0007669"/>
    <property type="project" value="TreeGrafter"/>
</dbReference>
<dbReference type="InterPro" id="IPR018937">
    <property type="entry name" value="MMgT"/>
</dbReference>
<evidence type="ECO:0000256" key="2">
    <source>
        <dbReference type="ARBA" id="ARBA00006109"/>
    </source>
</evidence>
<dbReference type="GO" id="GO:0022890">
    <property type="term" value="F:inorganic cation transmembrane transporter activity"/>
    <property type="evidence" value="ECO:0007669"/>
    <property type="project" value="TreeGrafter"/>
</dbReference>
<organism evidence="9 11">
    <name type="scientific">Rhizophagus clarus</name>
    <dbReference type="NCBI Taxonomy" id="94130"/>
    <lineage>
        <taxon>Eukaryota</taxon>
        <taxon>Fungi</taxon>
        <taxon>Fungi incertae sedis</taxon>
        <taxon>Mucoromycota</taxon>
        <taxon>Glomeromycotina</taxon>
        <taxon>Glomeromycetes</taxon>
        <taxon>Glomerales</taxon>
        <taxon>Glomeraceae</taxon>
        <taxon>Rhizophagus</taxon>
    </lineage>
</organism>
<sequence>MSTVIVGKILGWIGFIALVHSTYSTYEHLSYLKAVEKVPNDMPIEITVECLFSVIIFAISVILVAGPLKPILMKSEMVKKSIDKVDTRPSFNTFNHRGRIIKSSLDIK</sequence>
<dbReference type="GO" id="GO:0005769">
    <property type="term" value="C:early endosome"/>
    <property type="evidence" value="ECO:0007669"/>
    <property type="project" value="TreeGrafter"/>
</dbReference>
<name>A0A2Z6RK93_9GLOM</name>
<dbReference type="PANTHER" id="PTHR21181:SF7">
    <property type="entry name" value="ER MEMBRANE PROTEIN COMPLEX SUBUNIT 5"/>
    <property type="match status" value="1"/>
</dbReference>
<dbReference type="GO" id="GO:0005794">
    <property type="term" value="C:Golgi apparatus"/>
    <property type="evidence" value="ECO:0007669"/>
    <property type="project" value="TreeGrafter"/>
</dbReference>
<comment type="caution">
    <text evidence="9">The sequence shown here is derived from an EMBL/GenBank/DDBJ whole genome shotgun (WGS) entry which is preliminary data.</text>
</comment>
<keyword evidence="6 8" id="KW-1133">Transmembrane helix</keyword>
<evidence type="ECO:0000256" key="1">
    <source>
        <dbReference type="ARBA" id="ARBA00004477"/>
    </source>
</evidence>
<reference evidence="9 11" key="1">
    <citation type="submission" date="2017-11" db="EMBL/GenBank/DDBJ databases">
        <title>The genome of Rhizophagus clarus HR1 reveals common genetic basis of auxotrophy among arbuscular mycorrhizal fungi.</title>
        <authorList>
            <person name="Kobayashi Y."/>
        </authorList>
    </citation>
    <scope>NUCLEOTIDE SEQUENCE [LARGE SCALE GENOMIC DNA]</scope>
    <source>
        <strain evidence="9 11">HR1</strain>
    </source>
</reference>